<dbReference type="Proteomes" id="UP000469558">
    <property type="component" value="Unassembled WGS sequence"/>
</dbReference>
<evidence type="ECO:0000256" key="3">
    <source>
        <dbReference type="ARBA" id="ARBA00023315"/>
    </source>
</evidence>
<organism evidence="5 6">
    <name type="scientific">Lachnellula suecica</name>
    <dbReference type="NCBI Taxonomy" id="602035"/>
    <lineage>
        <taxon>Eukaryota</taxon>
        <taxon>Fungi</taxon>
        <taxon>Dikarya</taxon>
        <taxon>Ascomycota</taxon>
        <taxon>Pezizomycotina</taxon>
        <taxon>Leotiomycetes</taxon>
        <taxon>Helotiales</taxon>
        <taxon>Lachnaceae</taxon>
        <taxon>Lachnellula</taxon>
    </lineage>
</organism>
<comment type="caution">
    <text evidence="5">The sequence shown here is derived from an EMBL/GenBank/DDBJ whole genome shotgun (WGS) entry which is preliminary data.</text>
</comment>
<dbReference type="Gene3D" id="3.40.630.30">
    <property type="match status" value="1"/>
</dbReference>
<dbReference type="SUPFAM" id="SSF55729">
    <property type="entry name" value="Acyl-CoA N-acyltransferases (Nat)"/>
    <property type="match status" value="1"/>
</dbReference>
<gene>
    <name evidence="5" type="ORF">LSUE1_G006085</name>
</gene>
<keyword evidence="6" id="KW-1185">Reference proteome</keyword>
<dbReference type="Pfam" id="PF13302">
    <property type="entry name" value="Acetyltransf_3"/>
    <property type="match status" value="1"/>
</dbReference>
<dbReference type="InterPro" id="IPR000182">
    <property type="entry name" value="GNAT_dom"/>
</dbReference>
<evidence type="ECO:0000256" key="1">
    <source>
        <dbReference type="ARBA" id="ARBA00009342"/>
    </source>
</evidence>
<dbReference type="EMBL" id="QGMK01001352">
    <property type="protein sequence ID" value="TVY68974.1"/>
    <property type="molecule type" value="Genomic_DNA"/>
</dbReference>
<keyword evidence="3" id="KW-0012">Acyltransferase</keyword>
<feature type="domain" description="N-acetyltransferase" evidence="4">
    <location>
        <begin position="18"/>
        <end position="206"/>
    </location>
</feature>
<dbReference type="OrthoDB" id="5043642at2759"/>
<evidence type="ECO:0000259" key="4">
    <source>
        <dbReference type="Pfam" id="PF13302"/>
    </source>
</evidence>
<dbReference type="GO" id="GO:0008080">
    <property type="term" value="F:N-acetyltransferase activity"/>
    <property type="evidence" value="ECO:0007669"/>
    <property type="project" value="InterPro"/>
</dbReference>
<evidence type="ECO:0000313" key="5">
    <source>
        <dbReference type="EMBL" id="TVY68974.1"/>
    </source>
</evidence>
<comment type="similarity">
    <text evidence="1">Belongs to the acetyltransferase family. GNAT subfamily.</text>
</comment>
<reference evidence="5 6" key="1">
    <citation type="submission" date="2018-05" db="EMBL/GenBank/DDBJ databases">
        <title>Genome sequencing and assembly of the regulated plant pathogen Lachnellula willkommii and related sister species for the development of diagnostic species identification markers.</title>
        <authorList>
            <person name="Giroux E."/>
            <person name="Bilodeau G."/>
        </authorList>
    </citation>
    <scope>NUCLEOTIDE SEQUENCE [LARGE SCALE GENOMIC DNA]</scope>
    <source>
        <strain evidence="5 6">CBS 268.59</strain>
    </source>
</reference>
<dbReference type="AlphaFoldDB" id="A0A8T9C3B9"/>
<dbReference type="PANTHER" id="PTHR13256">
    <property type="entry name" value="N-ACETYLTRANSFERASE 9"/>
    <property type="match status" value="1"/>
</dbReference>
<keyword evidence="2" id="KW-0808">Transferase</keyword>
<accession>A0A8T9C3B9</accession>
<sequence length="263" mass="29877">MKVNRGVAPFLAISTSKVLLVPYEASHVTTYHEWMQDKEIQAATASEPLSLEEEYEMQSKWRNDRDKLTFIVCEPLSSQKFEIKANVEDAPRRMIGDVNLFISANGADEEGCIGELELMVALKSRRRQGYGRAATVAFLHYISLHIHDIRNEFLRTSISSEKNTLSQHDPAASNSWKQPREDFHMTVKIGEDNPSSINLFESLGFVKTDDKANFFGEFELSLGRNVTEAWTRDLMQKYGVEDYKELPYVPSNSELKSKGAADD</sequence>
<dbReference type="InterPro" id="IPR039135">
    <property type="entry name" value="NAT9-like"/>
</dbReference>
<dbReference type="InterPro" id="IPR016181">
    <property type="entry name" value="Acyl_CoA_acyltransferase"/>
</dbReference>
<name>A0A8T9C3B9_9HELO</name>
<proteinExistence type="inferred from homology"/>
<evidence type="ECO:0000313" key="6">
    <source>
        <dbReference type="Proteomes" id="UP000469558"/>
    </source>
</evidence>
<protein>
    <submittedName>
        <fullName evidence="5">N-acetyltransferase 9-like protein</fullName>
    </submittedName>
</protein>
<dbReference type="PANTHER" id="PTHR13256:SF16">
    <property type="entry name" value="ALPHA_BETA-TUBULIN-N-ACETYLTRANSFERASE 9"/>
    <property type="match status" value="1"/>
</dbReference>
<evidence type="ECO:0000256" key="2">
    <source>
        <dbReference type="ARBA" id="ARBA00022679"/>
    </source>
</evidence>